<evidence type="ECO:0000313" key="2">
    <source>
        <dbReference type="EMBL" id="EFK55999.1"/>
    </source>
</evidence>
<name>D7VQE8_SPHSI</name>
<dbReference type="STRING" id="525373.HMPREF0766_13202"/>
<sequence>MRYLLVFVLHFIVLVNLYAQMKYDSDSIDWQRGSRQKMSYLLDYPALIQDSLQSGYGKANLDFLSDKRNYRGAQQAYRTTSASFSAEGYNQLGRVLVAGKFYFNKTWEDSLSYRLGGIVDQPLPTYYFVPKAGEFERQTYQADAYVSYEAVPNRWKPGINLSYLHHWATRSVDPRMDYYEMTLKIQPEISFIHNKTIWTVGGIVGYGRSQTDMSYKSSKYSTGNLYPEYLYYLNLGYGSFVKMDTATLRKYDSYKGLSLKTKTEIGSWSLLANADYIARTNKSTNDRQRMVGYYTKQSFDLDEYKINVFLNSQRTNNTSVNFEMTHVNGADLNAIYGGKNYLLTQWTGSTSVTQVFHARRRWEKEIGIDVSYFYDERQDAATQHYTKRSYINAGFLLGGTYKTNKHDRVKWSIQPSYRLKLNNILTIPETQLKIFSTDIAYPEYYYYDVNVFHIRSRLEYFTKRIMKNYGASFYVEGNITSPEDFKGIQQPNTKVYTGKNAIVKVGINLYL</sequence>
<dbReference type="GeneID" id="95427242"/>
<dbReference type="Proteomes" id="UP000006258">
    <property type="component" value="Unassembled WGS sequence"/>
</dbReference>
<accession>D7VQE8</accession>
<organism evidence="2 3">
    <name type="scientific">Sphingobacterium spiritivorum ATCC 33861</name>
    <dbReference type="NCBI Taxonomy" id="525373"/>
    <lineage>
        <taxon>Bacteria</taxon>
        <taxon>Pseudomonadati</taxon>
        <taxon>Bacteroidota</taxon>
        <taxon>Sphingobacteriia</taxon>
        <taxon>Sphingobacteriales</taxon>
        <taxon>Sphingobacteriaceae</taxon>
        <taxon>Sphingobacterium</taxon>
    </lineage>
</organism>
<dbReference type="HOGENOM" id="CLU_533065_0_0_10"/>
<evidence type="ECO:0000313" key="3">
    <source>
        <dbReference type="Proteomes" id="UP000006258"/>
    </source>
</evidence>
<gene>
    <name evidence="2" type="ORF">HMPREF0766_13202</name>
</gene>
<dbReference type="Pfam" id="PF21012">
    <property type="entry name" value="DUF6850"/>
    <property type="match status" value="1"/>
</dbReference>
<dbReference type="AlphaFoldDB" id="D7VQE8"/>
<feature type="domain" description="DUF6850" evidence="1">
    <location>
        <begin position="45"/>
        <end position="509"/>
    </location>
</feature>
<reference evidence="2" key="1">
    <citation type="submission" date="2010-07" db="EMBL/GenBank/DDBJ databases">
        <authorList>
            <person name="Muzny D."/>
            <person name="Qin X."/>
            <person name="Buhay C."/>
            <person name="Dugan-Rocha S."/>
            <person name="Ding Y."/>
            <person name="Chen G."/>
            <person name="Hawes A."/>
            <person name="Holder M."/>
            <person name="Jhangiani S."/>
            <person name="Johnson A."/>
            <person name="Khan Z."/>
            <person name="Li Z."/>
            <person name="Liu W."/>
            <person name="Liu X."/>
            <person name="Perez L."/>
            <person name="Shen H."/>
            <person name="Wang Q."/>
            <person name="Watt J."/>
            <person name="Xi L."/>
            <person name="Xin Y."/>
            <person name="Zhou J."/>
            <person name="Deng J."/>
            <person name="Jiang H."/>
            <person name="Liu Y."/>
            <person name="Qu J."/>
            <person name="Song X.-Z."/>
            <person name="Zhang L."/>
            <person name="Villasana D."/>
            <person name="Johnson A."/>
            <person name="Liu J."/>
            <person name="Liyanage D."/>
            <person name="Lorensuhewa L."/>
            <person name="Robinson T."/>
            <person name="Song A."/>
            <person name="Song B.-B."/>
            <person name="Dinh H."/>
            <person name="Thornton R."/>
            <person name="Coyle M."/>
            <person name="Francisco L."/>
            <person name="Jackson L."/>
            <person name="Javaid M."/>
            <person name="Korchina V."/>
            <person name="Kovar C."/>
            <person name="Mata R."/>
            <person name="Mathew T."/>
            <person name="Ngo R."/>
            <person name="Nguyen L."/>
            <person name="Nguyen N."/>
            <person name="Okwuonu G."/>
            <person name="Ongeri F."/>
            <person name="Pham C."/>
            <person name="Simmons D."/>
            <person name="Wilczek-Boney K."/>
            <person name="Hale W."/>
            <person name="Jakkamsetti A."/>
            <person name="Pham P."/>
            <person name="Ruth R."/>
            <person name="San Lucas F."/>
            <person name="Warren J."/>
            <person name="Zhang J."/>
            <person name="Zhao Z."/>
            <person name="Zhou C."/>
            <person name="Zhu D."/>
            <person name="Lee S."/>
            <person name="Bess C."/>
            <person name="Blankenburg K."/>
            <person name="Forbes L."/>
            <person name="Fu Q."/>
            <person name="Gubbala S."/>
            <person name="Hirani K."/>
            <person name="Jayaseelan J.C."/>
            <person name="Lara F."/>
            <person name="Munidasa M."/>
            <person name="Palculict T."/>
            <person name="Patil S."/>
            <person name="Pu L.-L."/>
            <person name="Saada N."/>
            <person name="Tang L."/>
            <person name="Weissenberger G."/>
            <person name="Zhu Y."/>
            <person name="Hemphill L."/>
            <person name="Shang Y."/>
            <person name="Youmans B."/>
            <person name="Ayvaz T."/>
            <person name="Ross M."/>
            <person name="Santibanez J."/>
            <person name="Aqrawi P."/>
            <person name="Gross S."/>
            <person name="Joshi V."/>
            <person name="Fowler G."/>
            <person name="Nazareth L."/>
            <person name="Reid J."/>
            <person name="Worley K."/>
            <person name="Petrosino J."/>
            <person name="Highlander S."/>
            <person name="Gibbs R."/>
        </authorList>
    </citation>
    <scope>NUCLEOTIDE SEQUENCE [LARGE SCALE GENOMIC DNA]</scope>
    <source>
        <strain evidence="2">ATCC 33861</strain>
    </source>
</reference>
<comment type="caution">
    <text evidence="2">The sequence shown here is derived from an EMBL/GenBank/DDBJ whole genome shotgun (WGS) entry which is preliminary data.</text>
</comment>
<dbReference type="EMBL" id="ACHA02000012">
    <property type="protein sequence ID" value="EFK55999.1"/>
    <property type="molecule type" value="Genomic_DNA"/>
</dbReference>
<dbReference type="InterPro" id="IPR049236">
    <property type="entry name" value="DUF6850"/>
</dbReference>
<protein>
    <recommendedName>
        <fullName evidence="1">DUF6850 domain-containing protein</fullName>
    </recommendedName>
</protein>
<keyword evidence="3" id="KW-1185">Reference proteome</keyword>
<dbReference type="RefSeq" id="WP_002994241.1">
    <property type="nucleotide sequence ID" value="NZ_GL379770.1"/>
</dbReference>
<evidence type="ECO:0000259" key="1">
    <source>
        <dbReference type="Pfam" id="PF21012"/>
    </source>
</evidence>
<proteinExistence type="predicted"/>
<dbReference type="OrthoDB" id="831538at2"/>